<evidence type="ECO:0000313" key="2">
    <source>
        <dbReference type="EMBL" id="KAH3663201.1"/>
    </source>
</evidence>
<dbReference type="EMBL" id="JAEUBD010001266">
    <property type="protein sequence ID" value="KAH3663201.1"/>
    <property type="molecule type" value="Genomic_DNA"/>
</dbReference>
<name>A0A9P8T2W5_9ASCO</name>
<keyword evidence="1" id="KW-0472">Membrane</keyword>
<evidence type="ECO:0000313" key="3">
    <source>
        <dbReference type="Proteomes" id="UP000788993"/>
    </source>
</evidence>
<reference evidence="2" key="1">
    <citation type="journal article" date="2021" name="Open Biol.">
        <title>Shared evolutionary footprints suggest mitochondrial oxidative damage underlies multiple complex I losses in fungi.</title>
        <authorList>
            <person name="Schikora-Tamarit M.A."/>
            <person name="Marcet-Houben M."/>
            <person name="Nosek J."/>
            <person name="Gabaldon T."/>
        </authorList>
    </citation>
    <scope>NUCLEOTIDE SEQUENCE</scope>
    <source>
        <strain evidence="2">NCAIM Y.01608</strain>
    </source>
</reference>
<reference evidence="2" key="2">
    <citation type="submission" date="2021-01" db="EMBL/GenBank/DDBJ databases">
        <authorList>
            <person name="Schikora-Tamarit M.A."/>
        </authorList>
    </citation>
    <scope>NUCLEOTIDE SEQUENCE</scope>
    <source>
        <strain evidence="2">NCAIM Y.01608</strain>
    </source>
</reference>
<feature type="transmembrane region" description="Helical" evidence="1">
    <location>
        <begin position="89"/>
        <end position="113"/>
    </location>
</feature>
<proteinExistence type="predicted"/>
<organism evidence="2 3">
    <name type="scientific">Ogataea polymorpha</name>
    <dbReference type="NCBI Taxonomy" id="460523"/>
    <lineage>
        <taxon>Eukaryota</taxon>
        <taxon>Fungi</taxon>
        <taxon>Dikarya</taxon>
        <taxon>Ascomycota</taxon>
        <taxon>Saccharomycotina</taxon>
        <taxon>Pichiomycetes</taxon>
        <taxon>Pichiales</taxon>
        <taxon>Pichiaceae</taxon>
        <taxon>Ogataea</taxon>
    </lineage>
</organism>
<keyword evidence="1" id="KW-0812">Transmembrane</keyword>
<gene>
    <name evidence="2" type="ORF">OGATHE_004777</name>
</gene>
<feature type="transmembrane region" description="Helical" evidence="1">
    <location>
        <begin position="62"/>
        <end position="82"/>
    </location>
</feature>
<dbReference type="Proteomes" id="UP000788993">
    <property type="component" value="Unassembled WGS sequence"/>
</dbReference>
<comment type="caution">
    <text evidence="2">The sequence shown here is derived from an EMBL/GenBank/DDBJ whole genome shotgun (WGS) entry which is preliminary data.</text>
</comment>
<dbReference type="AlphaFoldDB" id="A0A9P8T2W5"/>
<evidence type="ECO:0000256" key="1">
    <source>
        <dbReference type="SAM" id="Phobius"/>
    </source>
</evidence>
<accession>A0A9P8T2W5</accession>
<keyword evidence="1" id="KW-1133">Transmembrane helix</keyword>
<protein>
    <submittedName>
        <fullName evidence="2">Uncharacterized protein</fullName>
    </submittedName>
</protein>
<sequence>MVPIRVNITHLELQSLTLLLLVSTKLKVLTSLEWELQLGLAADTFQSQHNLLGGLGLLVENLLGLTTVTGLLAVVSSLTLGVKRSLSGLVLGHSVLGVFSAVLALAVGLSGLWNVN</sequence>
<keyword evidence="3" id="KW-1185">Reference proteome</keyword>